<dbReference type="Gene3D" id="3.30.360.10">
    <property type="entry name" value="Dihydrodipicolinate Reductase, domain 2"/>
    <property type="match status" value="1"/>
</dbReference>
<feature type="domain" description="Gfo/Idh/MocA-like oxidoreductase N-terminal" evidence="4">
    <location>
        <begin position="4"/>
        <end position="129"/>
    </location>
</feature>
<reference evidence="6 7" key="1">
    <citation type="submission" date="2009-04" db="EMBL/GenBank/DDBJ databases">
        <authorList>
            <person name="Weinstock G."/>
            <person name="Sodergren E."/>
            <person name="Clifton S."/>
            <person name="Fulton L."/>
            <person name="Fulton B."/>
            <person name="Courtney L."/>
            <person name="Fronick C."/>
            <person name="Harrison M."/>
            <person name="Strong C."/>
            <person name="Farmer C."/>
            <person name="Delahaunty K."/>
            <person name="Markovic C."/>
            <person name="Hall O."/>
            <person name="Minx P."/>
            <person name="Tomlinson C."/>
            <person name="Mitreva M."/>
            <person name="Nelson J."/>
            <person name="Hou S."/>
            <person name="Wollam A."/>
            <person name="Pepin K.H."/>
            <person name="Johnson M."/>
            <person name="Bhonagiri V."/>
            <person name="Nash W.E."/>
            <person name="Warren W."/>
            <person name="Chinwalla A."/>
            <person name="Mardis E.R."/>
            <person name="Wilson R.K."/>
        </authorList>
    </citation>
    <scope>NUCLEOTIDE SEQUENCE [LARGE SCALE GENOMIC DNA]</scope>
    <source>
        <strain evidence="6 7">DSM 13280</strain>
    </source>
</reference>
<dbReference type="Pfam" id="PF01408">
    <property type="entry name" value="GFO_IDH_MocA"/>
    <property type="match status" value="1"/>
</dbReference>
<dbReference type="GO" id="GO:0016491">
    <property type="term" value="F:oxidoreductase activity"/>
    <property type="evidence" value="ECO:0007669"/>
    <property type="project" value="UniProtKB-KW"/>
</dbReference>
<dbReference type="SUPFAM" id="SSF55347">
    <property type="entry name" value="Glyceraldehyde-3-phosphate dehydrogenase-like, C-terminal domain"/>
    <property type="match status" value="1"/>
</dbReference>
<dbReference type="InterPro" id="IPR050984">
    <property type="entry name" value="Gfo/Idh/MocA_domain"/>
</dbReference>
<evidence type="ECO:0000313" key="6">
    <source>
        <dbReference type="EMBL" id="EEP44606.1"/>
    </source>
</evidence>
<gene>
    <name evidence="6" type="ORF">COLINT_02652</name>
</gene>
<name>C4F9B8_9ACTN</name>
<dbReference type="Pfam" id="PF22725">
    <property type="entry name" value="GFO_IDH_MocA_C3"/>
    <property type="match status" value="1"/>
</dbReference>
<feature type="region of interest" description="Disordered" evidence="3">
    <location>
        <begin position="339"/>
        <end position="373"/>
    </location>
</feature>
<dbReference type="PANTHER" id="PTHR22604:SF105">
    <property type="entry name" value="TRANS-1,2-DIHYDROBENZENE-1,2-DIOL DEHYDROGENASE"/>
    <property type="match status" value="1"/>
</dbReference>
<evidence type="ECO:0000256" key="2">
    <source>
        <dbReference type="ARBA" id="ARBA00023002"/>
    </source>
</evidence>
<dbReference type="RefSeq" id="WP_006722883.1">
    <property type="nucleotide sequence ID" value="NZ_GG692710.1"/>
</dbReference>
<accession>C4F9B8</accession>
<proteinExistence type="inferred from homology"/>
<dbReference type="InterPro" id="IPR036291">
    <property type="entry name" value="NAD(P)-bd_dom_sf"/>
</dbReference>
<dbReference type="PANTHER" id="PTHR22604">
    <property type="entry name" value="OXIDOREDUCTASES"/>
    <property type="match status" value="1"/>
</dbReference>
<keyword evidence="2" id="KW-0560">Oxidoreductase</keyword>
<comment type="caution">
    <text evidence="6">The sequence shown here is derived from an EMBL/GenBank/DDBJ whole genome shotgun (WGS) entry which is preliminary data.</text>
</comment>
<sequence>MAGLRWGIMGAGGIARRFARSLGHVEGASLVALSGRSAVRLDSFAAEFPVDARRRYVSAEDGGERAHQMLVDDPDVDAVYLSLPHGMHERWACRLLRAGKAVLCEKPAVLSAEEAGRVVSAARESGSLFVEAMKPRFMPVRARVRELLASGELGEIRGIEVVHRLDYGDLEGGYLLDPVQGGTLYDLGCYGVAWAEDLLGGAIQVDDVRTRWMVASDGSAVDIADEADLRIGGVPVHFDFAGDAGEYRVECRVTCERGEVSIPMLHRPTGFTVHRFDGPDSSRTAGECIEAPLAVDDFYDEISHTCELIRRGESESPIMPLSSTVRTARIIDAARAAWHEPRERVGGGGGSDGGEDGLGLRSRWGDSSSRGKR</sequence>
<dbReference type="Gene3D" id="3.40.50.720">
    <property type="entry name" value="NAD(P)-binding Rossmann-like Domain"/>
    <property type="match status" value="1"/>
</dbReference>
<dbReference type="HOGENOM" id="CLU_023194_7_2_11"/>
<dbReference type="InterPro" id="IPR055170">
    <property type="entry name" value="GFO_IDH_MocA-like_dom"/>
</dbReference>
<comment type="similarity">
    <text evidence="1">Belongs to the Gfo/Idh/MocA family.</text>
</comment>
<dbReference type="STRING" id="521003.COLINT_02652"/>
<protein>
    <submittedName>
        <fullName evidence="6">Oxidoreductase, NAD-binding domain protein</fullName>
    </submittedName>
</protein>
<dbReference type="InterPro" id="IPR000683">
    <property type="entry name" value="Gfo/Idh/MocA-like_OxRdtase_N"/>
</dbReference>
<dbReference type="EMBL" id="ABXH02000013">
    <property type="protein sequence ID" value="EEP44606.1"/>
    <property type="molecule type" value="Genomic_DNA"/>
</dbReference>
<dbReference type="SUPFAM" id="SSF51735">
    <property type="entry name" value="NAD(P)-binding Rossmann-fold domains"/>
    <property type="match status" value="1"/>
</dbReference>
<dbReference type="AlphaFoldDB" id="C4F9B8"/>
<dbReference type="Proteomes" id="UP000003295">
    <property type="component" value="Unassembled WGS sequence"/>
</dbReference>
<evidence type="ECO:0000256" key="1">
    <source>
        <dbReference type="ARBA" id="ARBA00010928"/>
    </source>
</evidence>
<feature type="domain" description="GFO/IDH/MocA-like oxidoreductase" evidence="5">
    <location>
        <begin position="143"/>
        <end position="260"/>
    </location>
</feature>
<dbReference type="GO" id="GO:0000166">
    <property type="term" value="F:nucleotide binding"/>
    <property type="evidence" value="ECO:0007669"/>
    <property type="project" value="InterPro"/>
</dbReference>
<evidence type="ECO:0000259" key="5">
    <source>
        <dbReference type="Pfam" id="PF22725"/>
    </source>
</evidence>
<evidence type="ECO:0000313" key="7">
    <source>
        <dbReference type="Proteomes" id="UP000003295"/>
    </source>
</evidence>
<organism evidence="6 7">
    <name type="scientific">Collinsella intestinalis DSM 13280</name>
    <dbReference type="NCBI Taxonomy" id="521003"/>
    <lineage>
        <taxon>Bacteria</taxon>
        <taxon>Bacillati</taxon>
        <taxon>Actinomycetota</taxon>
        <taxon>Coriobacteriia</taxon>
        <taxon>Coriobacteriales</taxon>
        <taxon>Coriobacteriaceae</taxon>
        <taxon>Collinsella</taxon>
    </lineage>
</organism>
<evidence type="ECO:0000256" key="3">
    <source>
        <dbReference type="SAM" id="MobiDB-lite"/>
    </source>
</evidence>
<dbReference type="eggNOG" id="COG0673">
    <property type="taxonomic scope" value="Bacteria"/>
</dbReference>
<evidence type="ECO:0000259" key="4">
    <source>
        <dbReference type="Pfam" id="PF01408"/>
    </source>
</evidence>